<evidence type="ECO:0000313" key="2">
    <source>
        <dbReference type="EMBL" id="OGI69027.1"/>
    </source>
</evidence>
<proteinExistence type="predicted"/>
<dbReference type="Proteomes" id="UP000179076">
    <property type="component" value="Unassembled WGS sequence"/>
</dbReference>
<name>A0A1F6VH82_9PROT</name>
<dbReference type="SUPFAM" id="SSF54862">
    <property type="entry name" value="4Fe-4S ferredoxins"/>
    <property type="match status" value="1"/>
</dbReference>
<dbReference type="AlphaFoldDB" id="A0A1F6VH82"/>
<feature type="domain" description="4Fe-4S ferredoxin-type" evidence="1">
    <location>
        <begin position="14"/>
        <end position="46"/>
    </location>
</feature>
<dbReference type="EMBL" id="MFSP01000030">
    <property type="protein sequence ID" value="OGI69027.1"/>
    <property type="molecule type" value="Genomic_DNA"/>
</dbReference>
<gene>
    <name evidence="2" type="ORF">A2W18_13840</name>
</gene>
<dbReference type="Gene3D" id="3.30.70.20">
    <property type="match status" value="1"/>
</dbReference>
<reference evidence="2 3" key="1">
    <citation type="journal article" date="2016" name="Nat. Commun.">
        <title>Thousands of microbial genomes shed light on interconnected biogeochemical processes in an aquifer system.</title>
        <authorList>
            <person name="Anantharaman K."/>
            <person name="Brown C.T."/>
            <person name="Hug L.A."/>
            <person name="Sharon I."/>
            <person name="Castelle C.J."/>
            <person name="Probst A.J."/>
            <person name="Thomas B.C."/>
            <person name="Singh A."/>
            <person name="Wilkins M.J."/>
            <person name="Karaoz U."/>
            <person name="Brodie E.L."/>
            <person name="Williams K.H."/>
            <person name="Hubbard S.S."/>
            <person name="Banfield J.F."/>
        </authorList>
    </citation>
    <scope>NUCLEOTIDE SEQUENCE [LARGE SCALE GENOMIC DNA]</scope>
</reference>
<evidence type="ECO:0000259" key="1">
    <source>
        <dbReference type="PROSITE" id="PS51379"/>
    </source>
</evidence>
<evidence type="ECO:0000313" key="3">
    <source>
        <dbReference type="Proteomes" id="UP000179076"/>
    </source>
</evidence>
<dbReference type="PROSITE" id="PS51379">
    <property type="entry name" value="4FE4S_FER_2"/>
    <property type="match status" value="1"/>
</dbReference>
<organism evidence="2 3">
    <name type="scientific">Candidatus Muproteobacteria bacterium RBG_16_60_9</name>
    <dbReference type="NCBI Taxonomy" id="1817755"/>
    <lineage>
        <taxon>Bacteria</taxon>
        <taxon>Pseudomonadati</taxon>
        <taxon>Pseudomonadota</taxon>
        <taxon>Candidatus Muproteobacteria</taxon>
    </lineage>
</organism>
<dbReference type="InterPro" id="IPR017896">
    <property type="entry name" value="4Fe4S_Fe-S-bd"/>
</dbReference>
<comment type="caution">
    <text evidence="2">The sequence shown here is derived from an EMBL/GenBank/DDBJ whole genome shotgun (WGS) entry which is preliminary data.</text>
</comment>
<protein>
    <submittedName>
        <fullName evidence="2">Ferredoxin</fullName>
    </submittedName>
</protein>
<accession>A0A1F6VH82</accession>
<sequence>MIANYGYKDGSGEYYISIDTDKCIACPADRACTKACPKNMFEIITDDYDDQVAAVTQAHRKTLAYDCTDCKPAGGYTRLPCTTACTAAAVAHSW</sequence>